<dbReference type="GO" id="GO:0017183">
    <property type="term" value="P:protein histidyl modification to diphthamide"/>
    <property type="evidence" value="ECO:0007669"/>
    <property type="project" value="UniProtKB-UniPathway"/>
</dbReference>
<dbReference type="SMART" id="SM00271">
    <property type="entry name" value="DnaJ"/>
    <property type="match status" value="1"/>
</dbReference>
<feature type="region of interest" description="Disordered" evidence="12">
    <location>
        <begin position="47"/>
        <end position="80"/>
    </location>
</feature>
<comment type="similarity">
    <text evidence="5">Belongs to the DPH4 family.</text>
</comment>
<dbReference type="Gene3D" id="1.10.287.110">
    <property type="entry name" value="DnaJ domain"/>
    <property type="match status" value="1"/>
</dbReference>
<evidence type="ECO:0000256" key="4">
    <source>
        <dbReference type="ARBA" id="ARBA00005156"/>
    </source>
</evidence>
<dbReference type="AlphaFoldDB" id="A0A6A5XRX3"/>
<comment type="subcellular location">
    <subcellularLocation>
        <location evidence="3">Cytoplasm</location>
    </subcellularLocation>
    <subcellularLocation>
        <location evidence="2">Nucleus</location>
    </subcellularLocation>
</comment>
<dbReference type="EMBL" id="ML978069">
    <property type="protein sequence ID" value="KAF2016038.1"/>
    <property type="molecule type" value="Genomic_DNA"/>
</dbReference>
<evidence type="ECO:0000313" key="16">
    <source>
        <dbReference type="Proteomes" id="UP000799778"/>
    </source>
</evidence>
<dbReference type="PROSITE" id="PS51074">
    <property type="entry name" value="DPH_MB"/>
    <property type="match status" value="1"/>
</dbReference>
<keyword evidence="16" id="KW-1185">Reference proteome</keyword>
<comment type="function">
    <text evidence="1">Required for the first step of diphthamide biosynthesis, the transfer of 3-amino-3-carboxypropyl from S-adenosyl-L-methionine to a histidine residue. Diphthamide is a post-translational modification of histidine which occurs in elongation factor 2.</text>
</comment>
<dbReference type="UniPathway" id="UPA00559"/>
<protein>
    <recommendedName>
        <fullName evidence="6">Diphthamide biosynthesis protein 4</fullName>
    </recommendedName>
</protein>
<dbReference type="GO" id="GO:0005737">
    <property type="term" value="C:cytoplasm"/>
    <property type="evidence" value="ECO:0007669"/>
    <property type="project" value="UniProtKB-SubCell"/>
</dbReference>
<evidence type="ECO:0000256" key="10">
    <source>
        <dbReference type="ARBA" id="ARBA00023004"/>
    </source>
</evidence>
<dbReference type="InterPro" id="IPR036671">
    <property type="entry name" value="DPH_MB_sf"/>
</dbReference>
<evidence type="ECO:0000256" key="6">
    <source>
        <dbReference type="ARBA" id="ARBA00021797"/>
    </source>
</evidence>
<keyword evidence="10" id="KW-0408">Iron</keyword>
<dbReference type="Gene3D" id="3.10.660.10">
    <property type="entry name" value="DPH Zinc finger"/>
    <property type="match status" value="1"/>
</dbReference>
<dbReference type="RefSeq" id="XP_033384377.1">
    <property type="nucleotide sequence ID" value="XM_033521713.1"/>
</dbReference>
<keyword evidence="9" id="KW-0862">Zinc</keyword>
<evidence type="ECO:0000259" key="13">
    <source>
        <dbReference type="PROSITE" id="PS50076"/>
    </source>
</evidence>
<dbReference type="PANTHER" id="PTHR21454">
    <property type="entry name" value="DPH3 HOMOLOG-RELATED"/>
    <property type="match status" value="1"/>
</dbReference>
<gene>
    <name evidence="15" type="ORF">BU24DRAFT_190756</name>
</gene>
<name>A0A6A5XRX3_9PLEO</name>
<evidence type="ECO:0000256" key="5">
    <source>
        <dbReference type="ARBA" id="ARBA00006169"/>
    </source>
</evidence>
<dbReference type="PANTHER" id="PTHR21454:SF46">
    <property type="entry name" value="DIPHTHAMIDE BIOSYNTHESIS PROTEIN 4"/>
    <property type="match status" value="1"/>
</dbReference>
<dbReference type="InterPro" id="IPR036869">
    <property type="entry name" value="J_dom_sf"/>
</dbReference>
<evidence type="ECO:0000256" key="3">
    <source>
        <dbReference type="ARBA" id="ARBA00004496"/>
    </source>
</evidence>
<dbReference type="SUPFAM" id="SSF46565">
    <property type="entry name" value="Chaperone J-domain"/>
    <property type="match status" value="1"/>
</dbReference>
<evidence type="ECO:0000256" key="8">
    <source>
        <dbReference type="ARBA" id="ARBA00022723"/>
    </source>
</evidence>
<feature type="compositionally biased region" description="Basic and acidic residues" evidence="12">
    <location>
        <begin position="47"/>
        <end position="56"/>
    </location>
</feature>
<dbReference type="SUPFAM" id="SSF144217">
    <property type="entry name" value="CSL zinc finger"/>
    <property type="match status" value="1"/>
</dbReference>
<dbReference type="InterPro" id="IPR044248">
    <property type="entry name" value="DPH3/4-like"/>
</dbReference>
<keyword evidence="7" id="KW-0963">Cytoplasm</keyword>
<dbReference type="GO" id="GO:0046872">
    <property type="term" value="F:metal ion binding"/>
    <property type="evidence" value="ECO:0007669"/>
    <property type="project" value="UniProtKB-KW"/>
</dbReference>
<reference evidence="15" key="1">
    <citation type="journal article" date="2020" name="Stud. Mycol.">
        <title>101 Dothideomycetes genomes: a test case for predicting lifestyles and emergence of pathogens.</title>
        <authorList>
            <person name="Haridas S."/>
            <person name="Albert R."/>
            <person name="Binder M."/>
            <person name="Bloem J."/>
            <person name="Labutti K."/>
            <person name="Salamov A."/>
            <person name="Andreopoulos B."/>
            <person name="Baker S."/>
            <person name="Barry K."/>
            <person name="Bills G."/>
            <person name="Bluhm B."/>
            <person name="Cannon C."/>
            <person name="Castanera R."/>
            <person name="Culley D."/>
            <person name="Daum C."/>
            <person name="Ezra D."/>
            <person name="Gonzalez J."/>
            <person name="Henrissat B."/>
            <person name="Kuo A."/>
            <person name="Liang C."/>
            <person name="Lipzen A."/>
            <person name="Lutzoni F."/>
            <person name="Magnuson J."/>
            <person name="Mondo S."/>
            <person name="Nolan M."/>
            <person name="Ohm R."/>
            <person name="Pangilinan J."/>
            <person name="Park H.-J."/>
            <person name="Ramirez L."/>
            <person name="Alfaro M."/>
            <person name="Sun H."/>
            <person name="Tritt A."/>
            <person name="Yoshinaga Y."/>
            <person name="Zwiers L.-H."/>
            <person name="Turgeon B."/>
            <person name="Goodwin S."/>
            <person name="Spatafora J."/>
            <person name="Crous P."/>
            <person name="Grigoriev I."/>
        </authorList>
    </citation>
    <scope>NUCLEOTIDE SEQUENCE</scope>
    <source>
        <strain evidence="15">CBS 175.79</strain>
    </source>
</reference>
<comment type="pathway">
    <text evidence="4">Protein modification; peptidyl-diphthamide biosynthesis.</text>
</comment>
<dbReference type="CDD" id="cd06257">
    <property type="entry name" value="DnaJ"/>
    <property type="match status" value="1"/>
</dbReference>
<dbReference type="InterPro" id="IPR001623">
    <property type="entry name" value="DnaJ_domain"/>
</dbReference>
<organism evidence="15 16">
    <name type="scientific">Aaosphaeria arxii CBS 175.79</name>
    <dbReference type="NCBI Taxonomy" id="1450172"/>
    <lineage>
        <taxon>Eukaryota</taxon>
        <taxon>Fungi</taxon>
        <taxon>Dikarya</taxon>
        <taxon>Ascomycota</taxon>
        <taxon>Pezizomycotina</taxon>
        <taxon>Dothideomycetes</taxon>
        <taxon>Pleosporomycetidae</taxon>
        <taxon>Pleosporales</taxon>
        <taxon>Pleosporales incertae sedis</taxon>
        <taxon>Aaosphaeria</taxon>
    </lineage>
</organism>
<evidence type="ECO:0000259" key="14">
    <source>
        <dbReference type="PROSITE" id="PS51074"/>
    </source>
</evidence>
<accession>A0A6A5XRX3</accession>
<dbReference type="GeneID" id="54279110"/>
<evidence type="ECO:0000256" key="12">
    <source>
        <dbReference type="SAM" id="MobiDB-lite"/>
    </source>
</evidence>
<evidence type="ECO:0000256" key="1">
    <source>
        <dbReference type="ARBA" id="ARBA00003474"/>
    </source>
</evidence>
<dbReference type="InterPro" id="IPR007872">
    <property type="entry name" value="DPH_MB_dom"/>
</dbReference>
<evidence type="ECO:0000256" key="7">
    <source>
        <dbReference type="ARBA" id="ARBA00022490"/>
    </source>
</evidence>
<evidence type="ECO:0000256" key="11">
    <source>
        <dbReference type="ARBA" id="ARBA00023242"/>
    </source>
</evidence>
<evidence type="ECO:0000313" key="15">
    <source>
        <dbReference type="EMBL" id="KAF2016038.1"/>
    </source>
</evidence>
<dbReference type="OrthoDB" id="445556at2759"/>
<feature type="domain" description="J" evidence="13">
    <location>
        <begin position="9"/>
        <end position="106"/>
    </location>
</feature>
<keyword evidence="8" id="KW-0479">Metal-binding</keyword>
<evidence type="ECO:0000256" key="9">
    <source>
        <dbReference type="ARBA" id="ARBA00022833"/>
    </source>
</evidence>
<feature type="domain" description="DPH-type MB" evidence="14">
    <location>
        <begin position="146"/>
        <end position="211"/>
    </location>
</feature>
<proteinExistence type="inferred from homology"/>
<dbReference type="PROSITE" id="PS50076">
    <property type="entry name" value="DNAJ_2"/>
    <property type="match status" value="1"/>
</dbReference>
<dbReference type="Proteomes" id="UP000799778">
    <property type="component" value="Unassembled WGS sequence"/>
</dbReference>
<evidence type="ECO:0000256" key="2">
    <source>
        <dbReference type="ARBA" id="ARBA00004123"/>
    </source>
</evidence>
<dbReference type="Pfam" id="PF05207">
    <property type="entry name" value="Zn_ribbon_CSL"/>
    <property type="match status" value="1"/>
</dbReference>
<sequence length="217" mass="23379">MPTAFPSTLYYQTLGLDPPFLAVHSSRTQRPSDADIKIAYRNALLRAHPDKNREDAQNVGGHKGSDGVSRPTAPTKQGAGYTVDDVLEAYRVLSVKASRDEYDRYLSSASNSLTTNGATTGGGGVEGNDKKRDDFILGLEVLDLGEDFEEVIASNGGDEEELEWVRACRCGEDRGFRIKEEELEDAVQSGAGNEVVVGCVGCSLWVRVGFGVEEDGG</sequence>
<dbReference type="GO" id="GO:0005634">
    <property type="term" value="C:nucleus"/>
    <property type="evidence" value="ECO:0007669"/>
    <property type="project" value="UniProtKB-SubCell"/>
</dbReference>
<keyword evidence="11" id="KW-0539">Nucleus</keyword>